<protein>
    <recommendedName>
        <fullName evidence="4">Cystatin domain-containing protein</fullName>
    </recommendedName>
</protein>
<evidence type="ECO:0000313" key="5">
    <source>
        <dbReference type="EMBL" id="EYU27693.1"/>
    </source>
</evidence>
<dbReference type="Proteomes" id="UP000030748">
    <property type="component" value="Unassembled WGS sequence"/>
</dbReference>
<dbReference type="CDD" id="cd00042">
    <property type="entry name" value="CY"/>
    <property type="match status" value="1"/>
</dbReference>
<feature type="chain" id="PRO_5018683275" description="Cystatin domain-containing protein" evidence="3">
    <location>
        <begin position="21"/>
        <end position="122"/>
    </location>
</feature>
<accession>A0A022QK90</accession>
<dbReference type="OMA" id="AQIYEHW"/>
<feature type="domain" description="Cystatin" evidence="4">
    <location>
        <begin position="28"/>
        <end position="120"/>
    </location>
</feature>
<keyword evidence="3" id="KW-0732">Signal</keyword>
<dbReference type="AlphaFoldDB" id="A0A022QK90"/>
<dbReference type="PANTHER" id="PTHR47364">
    <property type="entry name" value="CYSTEINE PROTEINASE INHIBITOR 5"/>
    <property type="match status" value="1"/>
</dbReference>
<dbReference type="Gene3D" id="3.10.450.10">
    <property type="match status" value="1"/>
</dbReference>
<reference evidence="5 6" key="1">
    <citation type="journal article" date="2013" name="Proc. Natl. Acad. Sci. U.S.A.">
        <title>Fine-scale variation in meiotic recombination in Mimulus inferred from population shotgun sequencing.</title>
        <authorList>
            <person name="Hellsten U."/>
            <person name="Wright K.M."/>
            <person name="Jenkins J."/>
            <person name="Shu S."/>
            <person name="Yuan Y."/>
            <person name="Wessler S.R."/>
            <person name="Schmutz J."/>
            <person name="Willis J.H."/>
            <person name="Rokhsar D.S."/>
        </authorList>
    </citation>
    <scope>NUCLEOTIDE SEQUENCE [LARGE SCALE GENOMIC DNA]</scope>
    <source>
        <strain evidence="6">cv. DUN x IM62</strain>
    </source>
</reference>
<dbReference type="PANTHER" id="PTHR47364:SF2">
    <property type="entry name" value="CYSTEINE PROTEINASE INHIBITOR 5"/>
    <property type="match status" value="1"/>
</dbReference>
<organism evidence="5 6">
    <name type="scientific">Erythranthe guttata</name>
    <name type="common">Yellow monkey flower</name>
    <name type="synonym">Mimulus guttatus</name>
    <dbReference type="NCBI Taxonomy" id="4155"/>
    <lineage>
        <taxon>Eukaryota</taxon>
        <taxon>Viridiplantae</taxon>
        <taxon>Streptophyta</taxon>
        <taxon>Embryophyta</taxon>
        <taxon>Tracheophyta</taxon>
        <taxon>Spermatophyta</taxon>
        <taxon>Magnoliopsida</taxon>
        <taxon>eudicotyledons</taxon>
        <taxon>Gunneridae</taxon>
        <taxon>Pentapetalae</taxon>
        <taxon>asterids</taxon>
        <taxon>lamiids</taxon>
        <taxon>Lamiales</taxon>
        <taxon>Phrymaceae</taxon>
        <taxon>Erythranthe</taxon>
    </lineage>
</organism>
<feature type="signal peptide" evidence="3">
    <location>
        <begin position="1"/>
        <end position="20"/>
    </location>
</feature>
<gene>
    <name evidence="5" type="ORF">MIMGU_mgv1a016422mg</name>
</gene>
<dbReference type="STRING" id="4155.A0A022QK90"/>
<dbReference type="InterPro" id="IPR046350">
    <property type="entry name" value="Cystatin_sf"/>
</dbReference>
<dbReference type="eggNOG" id="ENOG502S46Q">
    <property type="taxonomic scope" value="Eukaryota"/>
</dbReference>
<name>A0A022QK90_ERYGU</name>
<evidence type="ECO:0000313" key="6">
    <source>
        <dbReference type="Proteomes" id="UP000030748"/>
    </source>
</evidence>
<evidence type="ECO:0000256" key="1">
    <source>
        <dbReference type="ARBA" id="ARBA00022690"/>
    </source>
</evidence>
<dbReference type="OrthoDB" id="2016588at2759"/>
<keyword evidence="1" id="KW-0646">Protease inhibitor</keyword>
<dbReference type="Pfam" id="PF16845">
    <property type="entry name" value="SQAPI"/>
    <property type="match status" value="1"/>
</dbReference>
<dbReference type="SUPFAM" id="SSF54403">
    <property type="entry name" value="Cystatin/monellin"/>
    <property type="match status" value="1"/>
</dbReference>
<keyword evidence="6" id="KW-1185">Reference proteome</keyword>
<evidence type="ECO:0000259" key="4">
    <source>
        <dbReference type="SMART" id="SM00043"/>
    </source>
</evidence>
<dbReference type="SMART" id="SM00043">
    <property type="entry name" value="CY"/>
    <property type="match status" value="1"/>
</dbReference>
<evidence type="ECO:0000256" key="3">
    <source>
        <dbReference type="SAM" id="SignalP"/>
    </source>
</evidence>
<dbReference type="EMBL" id="KI631456">
    <property type="protein sequence ID" value="EYU27693.1"/>
    <property type="molecule type" value="Genomic_DNA"/>
</dbReference>
<proteinExistence type="predicted"/>
<evidence type="ECO:0000256" key="2">
    <source>
        <dbReference type="ARBA" id="ARBA00022704"/>
    </source>
</evidence>
<dbReference type="GO" id="GO:0004869">
    <property type="term" value="F:cysteine-type endopeptidase inhibitor activity"/>
    <property type="evidence" value="ECO:0007669"/>
    <property type="project" value="UniProtKB-KW"/>
</dbReference>
<sequence>MAPKYLSVIFALASILVIEASTIGGKATTLGGWKPIPNLKDPQVLKAANFAVAEHNKEAKTTLEFVTIVKGEQQVVAGLRYRLVISAKSSAAAAAPTSYNAEVLSQPWKKLLKLISFRETRV</sequence>
<dbReference type="PhylomeDB" id="A0A022QK90"/>
<dbReference type="KEGG" id="egt:105968515"/>
<keyword evidence="2" id="KW-0789">Thiol protease inhibitor</keyword>
<dbReference type="InterPro" id="IPR000010">
    <property type="entry name" value="Cystatin_dom"/>
</dbReference>